<sequence>MMPDHAGPGQMGRTGMQLPPEDLDGRGAKHLWNVFEDGMGDGARTQARKLGAWKAEHRDEGLIVARMGTVPDHIRLLAQCAQLGAGLTDIVEAQADRQGGGGSRR</sequence>
<gene>
    <name evidence="2" type="ORF">ABB28_10485</name>
</gene>
<evidence type="ECO:0000313" key="2">
    <source>
        <dbReference type="EMBL" id="KRG73588.1"/>
    </source>
</evidence>
<dbReference type="AlphaFoldDB" id="A0A0R0D750"/>
<protein>
    <submittedName>
        <fullName evidence="2">Uncharacterized protein</fullName>
    </submittedName>
</protein>
<comment type="caution">
    <text evidence="2">The sequence shown here is derived from an EMBL/GenBank/DDBJ whole genome shotgun (WGS) entry which is preliminary data.</text>
</comment>
<dbReference type="EMBL" id="LDJK01000043">
    <property type="protein sequence ID" value="KRG73588.1"/>
    <property type="molecule type" value="Genomic_DNA"/>
</dbReference>
<proteinExistence type="predicted"/>
<accession>A0A0R0D750</accession>
<reference evidence="2 3" key="1">
    <citation type="submission" date="2015-05" db="EMBL/GenBank/DDBJ databases">
        <title>Genome sequencing and analysis of members of genus Stenotrophomonas.</title>
        <authorList>
            <person name="Patil P.P."/>
            <person name="Midha S."/>
            <person name="Patil P.B."/>
        </authorList>
    </citation>
    <scope>NUCLEOTIDE SEQUENCE [LARGE SCALE GENOMIC DNA]</scope>
    <source>
        <strain evidence="2 3">DSM 21508</strain>
    </source>
</reference>
<dbReference type="Proteomes" id="UP000051386">
    <property type="component" value="Unassembled WGS sequence"/>
</dbReference>
<organism evidence="2 3">
    <name type="scientific">Stenotrophomonas chelatiphaga</name>
    <dbReference type="NCBI Taxonomy" id="517011"/>
    <lineage>
        <taxon>Bacteria</taxon>
        <taxon>Pseudomonadati</taxon>
        <taxon>Pseudomonadota</taxon>
        <taxon>Gammaproteobacteria</taxon>
        <taxon>Lysobacterales</taxon>
        <taxon>Lysobacteraceae</taxon>
        <taxon>Stenotrophomonas</taxon>
    </lineage>
</organism>
<name>A0A0R0D750_9GAMM</name>
<feature type="region of interest" description="Disordered" evidence="1">
    <location>
        <begin position="1"/>
        <end position="26"/>
    </location>
</feature>
<evidence type="ECO:0000313" key="3">
    <source>
        <dbReference type="Proteomes" id="UP000051386"/>
    </source>
</evidence>
<keyword evidence="3" id="KW-1185">Reference proteome</keyword>
<evidence type="ECO:0000256" key="1">
    <source>
        <dbReference type="SAM" id="MobiDB-lite"/>
    </source>
</evidence>